<dbReference type="AlphaFoldDB" id="A0A069PHQ9"/>
<protein>
    <recommendedName>
        <fullName evidence="4">NADH:flavin oxidoreductase/NADH oxidase N-terminal domain-containing protein</fullName>
    </recommendedName>
</protein>
<evidence type="ECO:0000256" key="1">
    <source>
        <dbReference type="SAM" id="MobiDB-lite"/>
    </source>
</evidence>
<evidence type="ECO:0000313" key="2">
    <source>
        <dbReference type="EMBL" id="KDR39897.1"/>
    </source>
</evidence>
<reference evidence="2 3" key="1">
    <citation type="submission" date="2014-03" db="EMBL/GenBank/DDBJ databases">
        <title>Draft Genome Sequences of Four Burkholderia Strains.</title>
        <authorList>
            <person name="Liu X.Y."/>
            <person name="Li C.X."/>
            <person name="Xu J.H."/>
        </authorList>
    </citation>
    <scope>NUCLEOTIDE SEQUENCE [LARGE SCALE GENOMIC DNA]</scope>
    <source>
        <strain evidence="2 3">DSM 50014</strain>
    </source>
</reference>
<dbReference type="Proteomes" id="UP000027466">
    <property type="component" value="Unassembled WGS sequence"/>
</dbReference>
<dbReference type="EMBL" id="JFHC01000050">
    <property type="protein sequence ID" value="KDR39897.1"/>
    <property type="molecule type" value="Genomic_DNA"/>
</dbReference>
<accession>A0A069PHQ9</accession>
<dbReference type="SUPFAM" id="SSF51395">
    <property type="entry name" value="FMN-linked oxidoreductases"/>
    <property type="match status" value="1"/>
</dbReference>
<gene>
    <name evidence="2" type="ORF">BG61_29830</name>
</gene>
<evidence type="ECO:0008006" key="4">
    <source>
        <dbReference type="Google" id="ProtNLM"/>
    </source>
</evidence>
<feature type="region of interest" description="Disordered" evidence="1">
    <location>
        <begin position="41"/>
        <end position="111"/>
    </location>
</feature>
<dbReference type="InterPro" id="IPR013785">
    <property type="entry name" value="Aldolase_TIM"/>
</dbReference>
<comment type="caution">
    <text evidence="2">The sequence shown here is derived from an EMBL/GenBank/DDBJ whole genome shotgun (WGS) entry which is preliminary data.</text>
</comment>
<sequence length="111" mass="11858">MTLEWQARTESGAADAVAFSRAFVANHDLVERFRRSASLCEPDDATLHGGGERGYTDYPALAGRRSRVSAPRRRTSRRWPSKGVVDGGSSARPASPSEPARAVARAGAAAF</sequence>
<feature type="compositionally biased region" description="Basic residues" evidence="1">
    <location>
        <begin position="64"/>
        <end position="80"/>
    </location>
</feature>
<keyword evidence="3" id="KW-1185">Reference proteome</keyword>
<proteinExistence type="predicted"/>
<dbReference type="Gene3D" id="3.20.20.70">
    <property type="entry name" value="Aldolase class I"/>
    <property type="match status" value="1"/>
</dbReference>
<evidence type="ECO:0000313" key="3">
    <source>
        <dbReference type="Proteomes" id="UP000027466"/>
    </source>
</evidence>
<feature type="compositionally biased region" description="Low complexity" evidence="1">
    <location>
        <begin position="89"/>
        <end position="111"/>
    </location>
</feature>
<organism evidence="2 3">
    <name type="scientific">Caballeronia glathei</name>
    <dbReference type="NCBI Taxonomy" id="60547"/>
    <lineage>
        <taxon>Bacteria</taxon>
        <taxon>Pseudomonadati</taxon>
        <taxon>Pseudomonadota</taxon>
        <taxon>Betaproteobacteria</taxon>
        <taxon>Burkholderiales</taxon>
        <taxon>Burkholderiaceae</taxon>
        <taxon>Caballeronia</taxon>
    </lineage>
</organism>
<name>A0A069PHQ9_9BURK</name>